<reference evidence="13 14" key="1">
    <citation type="journal article" date="2019" name="PLoS Biol.">
        <title>Sex chromosomes control vertical transmission of feminizing Wolbachia symbionts in an isopod.</title>
        <authorList>
            <person name="Becking T."/>
            <person name="Chebbi M.A."/>
            <person name="Giraud I."/>
            <person name="Moumen B."/>
            <person name="Laverre T."/>
            <person name="Caubet Y."/>
            <person name="Peccoud J."/>
            <person name="Gilbert C."/>
            <person name="Cordaux R."/>
        </authorList>
    </citation>
    <scope>NUCLEOTIDE SEQUENCE [LARGE SCALE GENOMIC DNA]</scope>
    <source>
        <strain evidence="13">ANa2</strain>
        <tissue evidence="13">Whole body excluding digestive tract and cuticle</tissue>
    </source>
</reference>
<evidence type="ECO:0000256" key="6">
    <source>
        <dbReference type="ARBA" id="ARBA00022989"/>
    </source>
</evidence>
<dbReference type="OrthoDB" id="6132759at2759"/>
<feature type="transmembrane region" description="Helical" evidence="12">
    <location>
        <begin position="75"/>
        <end position="98"/>
    </location>
</feature>
<dbReference type="GO" id="GO:0015293">
    <property type="term" value="F:symporter activity"/>
    <property type="evidence" value="ECO:0007669"/>
    <property type="project" value="TreeGrafter"/>
</dbReference>
<name>A0A5N5TAH3_9CRUS</name>
<sequence length="474" mass="52008">MRFGSEGLTKLCSISQMLNMGLYLGICLYTPSLALSSVTDLPNWASIVCLGLVCTFYISIGGVKAVVYTDVVQTLIMFIGILAVIIVVCIELGGVGAVFDIAEKGERIEIFNFDMSPFARHTFISVQVLGLYFITSVVGISQPQFQRLNSVRSLKTSQGLCVMFFVGLVILWSLFYFTGLVAYAAYADCDPLATKQIEKADQIVPFLVADKLKHLPGMAGLFVAAVYGAVLSSVSSQASAFAALVWEDFLCNWIWFRKNIGISATNVTRLLCNITGAFIGPLDGLFVTAISAPWVNKKGAFVGFVTSFLFNIWLLIGQIVYETGKTANLPLSTSGCPEELLNLTLQSNNMNDTLTLEVTTTYENLNFEAKDAGHLRMYDISYCYIGTIGILIVFIVSTLVSILTGVTKPEEVDPKLVFGPSLYVYKKLWKVFSNKKTVTISTQVDVKSSNNYMDCVTYTHAPSESIEQNEEKTL</sequence>
<dbReference type="Gene3D" id="1.20.1730.10">
    <property type="entry name" value="Sodium/glucose cotransporter"/>
    <property type="match status" value="1"/>
</dbReference>
<comment type="similarity">
    <text evidence="2 11">Belongs to the sodium:solute symporter (SSF) (TC 2.A.21) family.</text>
</comment>
<keyword evidence="10" id="KW-0739">Sodium transport</keyword>
<feature type="transmembrane region" description="Helical" evidence="12">
    <location>
        <begin position="382"/>
        <end position="406"/>
    </location>
</feature>
<evidence type="ECO:0000256" key="4">
    <source>
        <dbReference type="ARBA" id="ARBA00022475"/>
    </source>
</evidence>
<keyword evidence="5 12" id="KW-0812">Transmembrane</keyword>
<comment type="subcellular location">
    <subcellularLocation>
        <location evidence="1">Cell membrane</location>
        <topology evidence="1">Multi-pass membrane protein</topology>
    </subcellularLocation>
</comment>
<evidence type="ECO:0000256" key="1">
    <source>
        <dbReference type="ARBA" id="ARBA00004651"/>
    </source>
</evidence>
<keyword evidence="4" id="KW-1003">Cell membrane</keyword>
<evidence type="ECO:0000256" key="10">
    <source>
        <dbReference type="ARBA" id="ARBA00023201"/>
    </source>
</evidence>
<proteinExistence type="inferred from homology"/>
<evidence type="ECO:0000256" key="11">
    <source>
        <dbReference type="RuleBase" id="RU362091"/>
    </source>
</evidence>
<evidence type="ECO:0000256" key="3">
    <source>
        <dbReference type="ARBA" id="ARBA00022448"/>
    </source>
</evidence>
<feature type="transmembrane region" description="Helical" evidence="12">
    <location>
        <begin position="267"/>
        <end position="294"/>
    </location>
</feature>
<evidence type="ECO:0000313" key="14">
    <source>
        <dbReference type="Proteomes" id="UP000326759"/>
    </source>
</evidence>
<feature type="transmembrane region" description="Helical" evidence="12">
    <location>
        <begin position="160"/>
        <end position="186"/>
    </location>
</feature>
<accession>A0A5N5TAH3</accession>
<feature type="transmembrane region" description="Helical" evidence="12">
    <location>
        <begin position="118"/>
        <end position="140"/>
    </location>
</feature>
<evidence type="ECO:0000256" key="5">
    <source>
        <dbReference type="ARBA" id="ARBA00022692"/>
    </source>
</evidence>
<feature type="transmembrane region" description="Helical" evidence="12">
    <location>
        <begin position="221"/>
        <end position="246"/>
    </location>
</feature>
<dbReference type="Proteomes" id="UP000326759">
    <property type="component" value="Unassembled WGS sequence"/>
</dbReference>
<evidence type="ECO:0000256" key="12">
    <source>
        <dbReference type="SAM" id="Phobius"/>
    </source>
</evidence>
<dbReference type="Pfam" id="PF00474">
    <property type="entry name" value="SSF"/>
    <property type="match status" value="1"/>
</dbReference>
<feature type="transmembrane region" description="Helical" evidence="12">
    <location>
        <begin position="20"/>
        <end position="38"/>
    </location>
</feature>
<dbReference type="InterPro" id="IPR051163">
    <property type="entry name" value="Sodium:Solute_Symporter_SSF"/>
</dbReference>
<protein>
    <submittedName>
        <fullName evidence="13">Sodium-coupled monocarboxylate transporter 1</fullName>
    </submittedName>
</protein>
<evidence type="ECO:0000256" key="8">
    <source>
        <dbReference type="ARBA" id="ARBA00023065"/>
    </source>
</evidence>
<evidence type="ECO:0000313" key="13">
    <source>
        <dbReference type="EMBL" id="KAB7502085.1"/>
    </source>
</evidence>
<dbReference type="PANTHER" id="PTHR42985:SF40">
    <property type="entry name" value="LD47995P-RELATED"/>
    <property type="match status" value="1"/>
</dbReference>
<feature type="transmembrane region" description="Helical" evidence="12">
    <location>
        <begin position="44"/>
        <end position="63"/>
    </location>
</feature>
<keyword evidence="9 12" id="KW-0472">Membrane</keyword>
<dbReference type="PANTHER" id="PTHR42985">
    <property type="entry name" value="SODIUM-COUPLED MONOCARBOXYLATE TRANSPORTER"/>
    <property type="match status" value="1"/>
</dbReference>
<dbReference type="GO" id="GO:0006814">
    <property type="term" value="P:sodium ion transport"/>
    <property type="evidence" value="ECO:0007669"/>
    <property type="project" value="UniProtKB-KW"/>
</dbReference>
<keyword evidence="6 12" id="KW-1133">Transmembrane helix</keyword>
<dbReference type="GO" id="GO:0005886">
    <property type="term" value="C:plasma membrane"/>
    <property type="evidence" value="ECO:0007669"/>
    <property type="project" value="UniProtKB-SubCell"/>
</dbReference>
<comment type="caution">
    <text evidence="13">The sequence shown here is derived from an EMBL/GenBank/DDBJ whole genome shotgun (WGS) entry which is preliminary data.</text>
</comment>
<feature type="transmembrane region" description="Helical" evidence="12">
    <location>
        <begin position="300"/>
        <end position="321"/>
    </location>
</feature>
<dbReference type="PROSITE" id="PS50283">
    <property type="entry name" value="NA_SOLUT_SYMP_3"/>
    <property type="match status" value="1"/>
</dbReference>
<keyword evidence="7" id="KW-0915">Sodium</keyword>
<dbReference type="AlphaFoldDB" id="A0A5N5TAH3"/>
<organism evidence="13 14">
    <name type="scientific">Armadillidium nasatum</name>
    <dbReference type="NCBI Taxonomy" id="96803"/>
    <lineage>
        <taxon>Eukaryota</taxon>
        <taxon>Metazoa</taxon>
        <taxon>Ecdysozoa</taxon>
        <taxon>Arthropoda</taxon>
        <taxon>Crustacea</taxon>
        <taxon>Multicrustacea</taxon>
        <taxon>Malacostraca</taxon>
        <taxon>Eumalacostraca</taxon>
        <taxon>Peracarida</taxon>
        <taxon>Isopoda</taxon>
        <taxon>Oniscidea</taxon>
        <taxon>Crinocheta</taxon>
        <taxon>Armadillidiidae</taxon>
        <taxon>Armadillidium</taxon>
    </lineage>
</organism>
<dbReference type="InterPro" id="IPR001734">
    <property type="entry name" value="Na/solute_symporter"/>
</dbReference>
<evidence type="ECO:0000256" key="2">
    <source>
        <dbReference type="ARBA" id="ARBA00006434"/>
    </source>
</evidence>
<keyword evidence="8" id="KW-0406">Ion transport</keyword>
<evidence type="ECO:0000256" key="9">
    <source>
        <dbReference type="ARBA" id="ARBA00023136"/>
    </source>
</evidence>
<dbReference type="EMBL" id="SEYY01008618">
    <property type="protein sequence ID" value="KAB7502085.1"/>
    <property type="molecule type" value="Genomic_DNA"/>
</dbReference>
<evidence type="ECO:0000256" key="7">
    <source>
        <dbReference type="ARBA" id="ARBA00023053"/>
    </source>
</evidence>
<dbReference type="InterPro" id="IPR038377">
    <property type="entry name" value="Na/Glc_symporter_sf"/>
</dbReference>
<keyword evidence="3" id="KW-0813">Transport</keyword>
<keyword evidence="14" id="KW-1185">Reference proteome</keyword>
<gene>
    <name evidence="13" type="ORF">Anas_12571</name>
</gene>